<dbReference type="Gene3D" id="1.20.58.2220">
    <property type="entry name" value="Formin, FH2 domain"/>
    <property type="match status" value="1"/>
</dbReference>
<feature type="compositionally biased region" description="Pro residues" evidence="1">
    <location>
        <begin position="23"/>
        <end position="36"/>
    </location>
</feature>
<evidence type="ECO:0000259" key="2">
    <source>
        <dbReference type="PROSITE" id="PS51444"/>
    </source>
</evidence>
<reference evidence="3" key="1">
    <citation type="submission" date="2021-02" db="EMBL/GenBank/DDBJ databases">
        <authorList>
            <person name="Dougan E. K."/>
            <person name="Rhodes N."/>
            <person name="Thang M."/>
            <person name="Chan C."/>
        </authorList>
    </citation>
    <scope>NUCLEOTIDE SEQUENCE</scope>
</reference>
<dbReference type="PANTHER" id="PTHR45725">
    <property type="entry name" value="FORMIN HOMOLOGY 2 FAMILY MEMBER"/>
    <property type="match status" value="1"/>
</dbReference>
<comment type="caution">
    <text evidence="3">The sequence shown here is derived from an EMBL/GenBank/DDBJ whole genome shotgun (WGS) entry which is preliminary data.</text>
</comment>
<organism evidence="3 4">
    <name type="scientific">Polarella glacialis</name>
    <name type="common">Dinoflagellate</name>
    <dbReference type="NCBI Taxonomy" id="89957"/>
    <lineage>
        <taxon>Eukaryota</taxon>
        <taxon>Sar</taxon>
        <taxon>Alveolata</taxon>
        <taxon>Dinophyceae</taxon>
        <taxon>Suessiales</taxon>
        <taxon>Suessiaceae</taxon>
        <taxon>Polarella</taxon>
    </lineage>
</organism>
<gene>
    <name evidence="3" type="ORF">PGLA1383_LOCUS55714</name>
</gene>
<dbReference type="SUPFAM" id="SSF101447">
    <property type="entry name" value="Formin homology 2 domain (FH2 domain)"/>
    <property type="match status" value="1"/>
</dbReference>
<dbReference type="Pfam" id="PF02181">
    <property type="entry name" value="FH2"/>
    <property type="match status" value="1"/>
</dbReference>
<feature type="compositionally biased region" description="Low complexity" evidence="1">
    <location>
        <begin position="660"/>
        <end position="693"/>
    </location>
</feature>
<evidence type="ECO:0000313" key="3">
    <source>
        <dbReference type="EMBL" id="CAE8640987.1"/>
    </source>
</evidence>
<dbReference type="PROSITE" id="PS51444">
    <property type="entry name" value="FH2"/>
    <property type="match status" value="1"/>
</dbReference>
<dbReference type="AlphaFoldDB" id="A0A813HRM4"/>
<evidence type="ECO:0000256" key="1">
    <source>
        <dbReference type="SAM" id="MobiDB-lite"/>
    </source>
</evidence>
<feature type="compositionally biased region" description="Low complexity" evidence="1">
    <location>
        <begin position="583"/>
        <end position="599"/>
    </location>
</feature>
<dbReference type="EMBL" id="CAJNNV010032765">
    <property type="protein sequence ID" value="CAE8640987.1"/>
    <property type="molecule type" value="Genomic_DNA"/>
</dbReference>
<dbReference type="InterPro" id="IPR051425">
    <property type="entry name" value="Formin_Homology"/>
</dbReference>
<protein>
    <recommendedName>
        <fullName evidence="2">FH2 domain-containing protein</fullName>
    </recommendedName>
</protein>
<feature type="region of interest" description="Disordered" evidence="1">
    <location>
        <begin position="651"/>
        <end position="693"/>
    </location>
</feature>
<keyword evidence="4" id="KW-1185">Reference proteome</keyword>
<dbReference type="PANTHER" id="PTHR45725:SF1">
    <property type="entry name" value="DISHEVELLED ASSOCIATED ACTIVATOR OF MORPHOGENESIS, ISOFORM D"/>
    <property type="match status" value="1"/>
</dbReference>
<accession>A0A813HRM4</accession>
<dbReference type="Proteomes" id="UP000654075">
    <property type="component" value="Unassembled WGS sequence"/>
</dbReference>
<feature type="compositionally biased region" description="Gly residues" evidence="1">
    <location>
        <begin position="46"/>
        <end position="60"/>
    </location>
</feature>
<feature type="region of interest" description="Disordered" evidence="1">
    <location>
        <begin position="1"/>
        <end position="96"/>
    </location>
</feature>
<dbReference type="InterPro" id="IPR015425">
    <property type="entry name" value="FH2_Formin"/>
</dbReference>
<name>A0A813HRM4_POLGL</name>
<feature type="region of interest" description="Disordered" evidence="1">
    <location>
        <begin position="578"/>
        <end position="599"/>
    </location>
</feature>
<evidence type="ECO:0000313" key="4">
    <source>
        <dbReference type="Proteomes" id="UP000654075"/>
    </source>
</evidence>
<dbReference type="OrthoDB" id="1104827at2759"/>
<dbReference type="InterPro" id="IPR042201">
    <property type="entry name" value="FH2_Formin_sf"/>
</dbReference>
<feature type="domain" description="FH2" evidence="2">
    <location>
        <begin position="87"/>
        <end position="527"/>
    </location>
</feature>
<sequence>MKSPEGECLQPSVGEPLQEPEGKGPPLPSGKGPPLPSGKGPAAPGKGKGLAGTKGPGKGGKAPPPKTPTAEGQGSDQKVAALPDWQSPQVSPDWQPDRVVNWQPIRQASRLEGSVWQQVHDALQKTTSLSAGKVPQLPEALVSRFMRKAGAEPDKKSGAGGFCFSPKKAAPKRALPQRSALAADINHALLLRKGIRSPRQLRWVLGPGGSEGADEALPDELLEALGALLAAAAGCEAQLERPLEGELALVKSEAFLRRILSEQADGLAKLQARVQLALQMARFPKRAAELERELRLALSAAWAVVDSAALPLLLEGILLLGNYVNAASRHLAGAVGVTLESLTKLSQTYCLPSSAASGERRRVSGGQKEESALEVLMQHLEQQHPSLSQFLAKDLDACHAARDFEEKAAADSFKEIQEQVLGVAKFATELGELGAVAAPSAVSSPRLRAFLDEAEPKVESIRELLLEIDEAAAALRQWFAEPASSSLHDMLQRLAALREALPVPKPLLERLQPRPHVLGSRRPIRTPTGVVVQILSLCSGALWISWLFDWADALSSIAGGELLFRAFEVLQVDAPAKTSGDGHNNNHNNNHNSSNNSNNSNNSGFDLNCVVAKWQCKAPPFNLDMPVGSHCRFFVRAVLLRPSADDSASDNFLGLDRGDNNNSNNNSNNNNNNSDSNNNNNNNSNNINSNNNSNSCREHLWASMVSLPVTADLRLSGSHSRGSPVAALPPAALKPAVAARRLPVDAGLRSVQKTWTSHSRQNRCAPALRAGAADVRVYPDVGGFLCVSEFEMAELDEASAVLAVATLLDGNQVLAEAEKLYGSRLACKKCHGSGSVGLLGSKGECAARRQRLLRSEWFTRYIFGAYATIHLGGFIADQSVGVTRSKNPDIMWPWWHEIMRKKEKGEIPMDMPGYMLVKYRNEAEEKWTDQRRDEFAEYLDNLDEE</sequence>
<proteinExistence type="predicted"/>